<dbReference type="PANTHER" id="PTHR13581">
    <property type="entry name" value="MRG-BINDING PROTEIN"/>
    <property type="match status" value="1"/>
</dbReference>
<evidence type="ECO:0000256" key="1">
    <source>
        <dbReference type="ARBA" id="ARBA00004123"/>
    </source>
</evidence>
<dbReference type="GO" id="GO:0006325">
    <property type="term" value="P:chromatin organization"/>
    <property type="evidence" value="ECO:0007669"/>
    <property type="project" value="UniProtKB-KW"/>
</dbReference>
<feature type="compositionally biased region" description="Low complexity" evidence="7">
    <location>
        <begin position="227"/>
        <end position="244"/>
    </location>
</feature>
<reference evidence="9" key="2">
    <citation type="submission" date="2015-01" db="EMBL/GenBank/DDBJ databases">
        <title>Evolutionary Origins and Diversification of the Mycorrhizal Mutualists.</title>
        <authorList>
            <consortium name="DOE Joint Genome Institute"/>
            <consortium name="Mycorrhizal Genomics Consortium"/>
            <person name="Kohler A."/>
            <person name="Kuo A."/>
            <person name="Nagy L.G."/>
            <person name="Floudas D."/>
            <person name="Copeland A."/>
            <person name="Barry K.W."/>
            <person name="Cichocki N."/>
            <person name="Veneault-Fourrey C."/>
            <person name="LaButti K."/>
            <person name="Lindquist E.A."/>
            <person name="Lipzen A."/>
            <person name="Lundell T."/>
            <person name="Morin E."/>
            <person name="Murat C."/>
            <person name="Riley R."/>
            <person name="Ohm R."/>
            <person name="Sun H."/>
            <person name="Tunlid A."/>
            <person name="Henrissat B."/>
            <person name="Grigoriev I.V."/>
            <person name="Hibbett D.S."/>
            <person name="Martin F."/>
        </authorList>
    </citation>
    <scope>NUCLEOTIDE SEQUENCE [LARGE SCALE GENOMIC DNA]</scope>
    <source>
        <strain evidence="9">UH-Slu-Lm8-n1</strain>
    </source>
</reference>
<dbReference type="Proteomes" id="UP000054485">
    <property type="component" value="Unassembled WGS sequence"/>
</dbReference>
<feature type="compositionally biased region" description="Polar residues" evidence="7">
    <location>
        <begin position="79"/>
        <end position="101"/>
    </location>
</feature>
<gene>
    <name evidence="8" type="ORF">CY34DRAFT_808819</name>
</gene>
<evidence type="ECO:0000256" key="2">
    <source>
        <dbReference type="ARBA" id="ARBA00007117"/>
    </source>
</evidence>
<accession>A0A0D0ALP8</accession>
<dbReference type="PANTHER" id="PTHR13581:SF5">
    <property type="entry name" value="MRG_MORF4L-BINDING PROTEIN"/>
    <property type="match status" value="1"/>
</dbReference>
<dbReference type="InterPro" id="IPR012423">
    <property type="entry name" value="Eaf7/MRGBP"/>
</dbReference>
<keyword evidence="6" id="KW-0539">Nucleus</keyword>
<dbReference type="GO" id="GO:0006357">
    <property type="term" value="P:regulation of transcription by RNA polymerase II"/>
    <property type="evidence" value="ECO:0007669"/>
    <property type="project" value="TreeGrafter"/>
</dbReference>
<protein>
    <recommendedName>
        <fullName evidence="10">Chromatin modification-related protein EAF7</fullName>
    </recommendedName>
</protein>
<keyword evidence="9" id="KW-1185">Reference proteome</keyword>
<feature type="compositionally biased region" description="Basic residues" evidence="7">
    <location>
        <begin position="146"/>
        <end position="158"/>
    </location>
</feature>
<keyword evidence="3" id="KW-0156">Chromatin regulator</keyword>
<feature type="region of interest" description="Disordered" evidence="7">
    <location>
        <begin position="130"/>
        <end position="251"/>
    </location>
</feature>
<evidence type="ECO:0000256" key="3">
    <source>
        <dbReference type="ARBA" id="ARBA00022853"/>
    </source>
</evidence>
<dbReference type="AlphaFoldDB" id="A0A0D0ALP8"/>
<keyword evidence="5" id="KW-0804">Transcription</keyword>
<dbReference type="InParanoid" id="A0A0D0ALP8"/>
<evidence type="ECO:0000256" key="7">
    <source>
        <dbReference type="SAM" id="MobiDB-lite"/>
    </source>
</evidence>
<proteinExistence type="inferred from homology"/>
<sequence>MSDSADDFLDSVEGEIIFFRSVTKARPVGLHKHFHVLAIRNAIHNETGRVLPVESIWAKLKTCYDLDALETAEIDGFDTPTSSQNSTPHLIRSPSPSQNLSRHPFFRDEYSLPNEDTFNNLVSERRIRATASLPSSTPAPSPRQPSKPKKTKTTKRSKSKADMAGLVGGDSDSSALTQESGDEGAGITPSVITGTDAGTDYEEDNPDVQETSPGQSKVGRGRVKQLARGGAVGRARAGSASNARGTKKRKK</sequence>
<reference evidence="8 9" key="1">
    <citation type="submission" date="2014-04" db="EMBL/GenBank/DDBJ databases">
        <authorList>
            <consortium name="DOE Joint Genome Institute"/>
            <person name="Kuo A."/>
            <person name="Ruytinx J."/>
            <person name="Rineau F."/>
            <person name="Colpaert J."/>
            <person name="Kohler A."/>
            <person name="Nagy L.G."/>
            <person name="Floudas D."/>
            <person name="Copeland A."/>
            <person name="Barry K.W."/>
            <person name="Cichocki N."/>
            <person name="Veneault-Fourrey C."/>
            <person name="LaButti K."/>
            <person name="Lindquist E.A."/>
            <person name="Lipzen A."/>
            <person name="Lundell T."/>
            <person name="Morin E."/>
            <person name="Murat C."/>
            <person name="Sun H."/>
            <person name="Tunlid A."/>
            <person name="Henrissat B."/>
            <person name="Grigoriev I.V."/>
            <person name="Hibbett D.S."/>
            <person name="Martin F."/>
            <person name="Nordberg H.P."/>
            <person name="Cantor M.N."/>
            <person name="Hua S.X."/>
        </authorList>
    </citation>
    <scope>NUCLEOTIDE SEQUENCE [LARGE SCALE GENOMIC DNA]</scope>
    <source>
        <strain evidence="8 9">UH-Slu-Lm8-n1</strain>
    </source>
</reference>
<comment type="similarity">
    <text evidence="2">Belongs to the EAF7 family.</text>
</comment>
<evidence type="ECO:0008006" key="10">
    <source>
        <dbReference type="Google" id="ProtNLM"/>
    </source>
</evidence>
<comment type="subcellular location">
    <subcellularLocation>
        <location evidence="1">Nucleus</location>
    </subcellularLocation>
</comment>
<evidence type="ECO:0000256" key="5">
    <source>
        <dbReference type="ARBA" id="ARBA00023163"/>
    </source>
</evidence>
<evidence type="ECO:0000256" key="4">
    <source>
        <dbReference type="ARBA" id="ARBA00023015"/>
    </source>
</evidence>
<dbReference type="EMBL" id="KN835364">
    <property type="protein sequence ID" value="KIK38999.1"/>
    <property type="molecule type" value="Genomic_DNA"/>
</dbReference>
<dbReference type="STRING" id="930992.A0A0D0ALP8"/>
<evidence type="ECO:0000313" key="9">
    <source>
        <dbReference type="Proteomes" id="UP000054485"/>
    </source>
</evidence>
<dbReference type="HOGENOM" id="CLU_083099_0_0_1"/>
<keyword evidence="4" id="KW-0805">Transcription regulation</keyword>
<name>A0A0D0ALP8_9AGAM</name>
<dbReference type="Pfam" id="PF07904">
    <property type="entry name" value="Eaf7"/>
    <property type="match status" value="1"/>
</dbReference>
<dbReference type="GO" id="GO:0035267">
    <property type="term" value="C:NuA4 histone acetyltransferase complex"/>
    <property type="evidence" value="ECO:0007669"/>
    <property type="project" value="TreeGrafter"/>
</dbReference>
<organism evidence="8 9">
    <name type="scientific">Suillus luteus UH-Slu-Lm8-n1</name>
    <dbReference type="NCBI Taxonomy" id="930992"/>
    <lineage>
        <taxon>Eukaryota</taxon>
        <taxon>Fungi</taxon>
        <taxon>Dikarya</taxon>
        <taxon>Basidiomycota</taxon>
        <taxon>Agaricomycotina</taxon>
        <taxon>Agaricomycetes</taxon>
        <taxon>Agaricomycetidae</taxon>
        <taxon>Boletales</taxon>
        <taxon>Suillineae</taxon>
        <taxon>Suillaceae</taxon>
        <taxon>Suillus</taxon>
    </lineage>
</organism>
<dbReference type="OrthoDB" id="5595141at2759"/>
<dbReference type="GO" id="GO:0005634">
    <property type="term" value="C:nucleus"/>
    <property type="evidence" value="ECO:0007669"/>
    <property type="project" value="UniProtKB-SubCell"/>
</dbReference>
<feature type="region of interest" description="Disordered" evidence="7">
    <location>
        <begin position="77"/>
        <end position="113"/>
    </location>
</feature>
<evidence type="ECO:0000256" key="6">
    <source>
        <dbReference type="ARBA" id="ARBA00023242"/>
    </source>
</evidence>
<evidence type="ECO:0000313" key="8">
    <source>
        <dbReference type="EMBL" id="KIK38999.1"/>
    </source>
</evidence>